<proteinExistence type="predicted"/>
<evidence type="ECO:0000313" key="1">
    <source>
        <dbReference type="EMBL" id="KOX81205.1"/>
    </source>
</evidence>
<dbReference type="Proteomes" id="UP000053105">
    <property type="component" value="Unassembled WGS sequence"/>
</dbReference>
<reference evidence="1 2" key="1">
    <citation type="submission" date="2015-07" db="EMBL/GenBank/DDBJ databases">
        <title>The genome of Melipona quadrifasciata.</title>
        <authorList>
            <person name="Pan H."/>
            <person name="Kapheim K."/>
        </authorList>
    </citation>
    <scope>NUCLEOTIDE SEQUENCE [LARGE SCALE GENOMIC DNA]</scope>
    <source>
        <strain evidence="1">0111107301</strain>
        <tissue evidence="1">Whole body</tissue>
    </source>
</reference>
<accession>A0A0M9ABL2</accession>
<name>A0A0M9ABL2_9HYME</name>
<sequence>MSWKFSLNVGGSVAFVLHVNLQQETNARILMKSPFRKNSDHGLWPVSSKIRLSKHNLMFIS</sequence>
<protein>
    <submittedName>
        <fullName evidence="1">Uncharacterized protein</fullName>
    </submittedName>
</protein>
<organism evidence="1 2">
    <name type="scientific">Melipona quadrifasciata</name>
    <dbReference type="NCBI Taxonomy" id="166423"/>
    <lineage>
        <taxon>Eukaryota</taxon>
        <taxon>Metazoa</taxon>
        <taxon>Ecdysozoa</taxon>
        <taxon>Arthropoda</taxon>
        <taxon>Hexapoda</taxon>
        <taxon>Insecta</taxon>
        <taxon>Pterygota</taxon>
        <taxon>Neoptera</taxon>
        <taxon>Endopterygota</taxon>
        <taxon>Hymenoptera</taxon>
        <taxon>Apocrita</taxon>
        <taxon>Aculeata</taxon>
        <taxon>Apoidea</taxon>
        <taxon>Anthophila</taxon>
        <taxon>Apidae</taxon>
        <taxon>Melipona</taxon>
    </lineage>
</organism>
<keyword evidence="2" id="KW-1185">Reference proteome</keyword>
<dbReference type="EMBL" id="KQ435689">
    <property type="protein sequence ID" value="KOX81205.1"/>
    <property type="molecule type" value="Genomic_DNA"/>
</dbReference>
<gene>
    <name evidence="1" type="ORF">WN51_00113</name>
</gene>
<evidence type="ECO:0000313" key="2">
    <source>
        <dbReference type="Proteomes" id="UP000053105"/>
    </source>
</evidence>
<dbReference type="AlphaFoldDB" id="A0A0M9ABL2"/>